<evidence type="ECO:0000313" key="8">
    <source>
        <dbReference type="EMBL" id="SEL19971.1"/>
    </source>
</evidence>
<dbReference type="PANTHER" id="PTHR13847:SF280">
    <property type="entry name" value="D-AMINO ACID DEHYDROGENASE"/>
    <property type="match status" value="1"/>
</dbReference>
<organism evidence="8 9">
    <name type="scientific">Ectothiorhodospira marina</name>
    <dbReference type="NCBI Taxonomy" id="1396821"/>
    <lineage>
        <taxon>Bacteria</taxon>
        <taxon>Pseudomonadati</taxon>
        <taxon>Pseudomonadota</taxon>
        <taxon>Gammaproteobacteria</taxon>
        <taxon>Chromatiales</taxon>
        <taxon>Ectothiorhodospiraceae</taxon>
        <taxon>Ectothiorhodospira</taxon>
    </lineage>
</organism>
<dbReference type="GO" id="GO:0005886">
    <property type="term" value="C:plasma membrane"/>
    <property type="evidence" value="ECO:0007669"/>
    <property type="project" value="TreeGrafter"/>
</dbReference>
<evidence type="ECO:0000256" key="3">
    <source>
        <dbReference type="ARBA" id="ARBA00022630"/>
    </source>
</evidence>
<dbReference type="FunFam" id="3.50.50.60:FF:000020">
    <property type="entry name" value="D-amino acid dehydrogenase"/>
    <property type="match status" value="1"/>
</dbReference>
<dbReference type="GO" id="GO:0005737">
    <property type="term" value="C:cytoplasm"/>
    <property type="evidence" value="ECO:0007669"/>
    <property type="project" value="TreeGrafter"/>
</dbReference>
<sequence length="418" mass="45618">MKVLVLGSGVIGVSSAWYLARAGHEVTVVDRLEGPANETSHANAGMLSFDHSTPWAAPGVPLKAIRWLLQDMAPLYINPKALDMRALRFLARMLGQCTTARFQVNKARMLRVARYSAGCFKQLREELPLHYDGRCQGTLELYRTEKDLADAGANVAILKRYDIPHALLDVDACIRQEPALANVREKIAGGVLLPGDETGDCHKFTCALAEACETMGVAFQMNTRVDAIATDNGKVTGVRTSNGTLTADRYVMALGCESTRVLRGIGIHLPIYPFKGYSLTMPVLDEDRAPQSTVMDQKYKVAITRFDQRIRVGGVAEIAGDNKDLPPQRRAAIEYVVRDLFPGGGEIEAGEFWTGLRPMTPDSVPILGHTRYNNLFLNIGHGTLGWTMSLGSSRFVADVVSGRTPGIDPEGLGADRYA</sequence>
<evidence type="ECO:0000256" key="6">
    <source>
        <dbReference type="ARBA" id="ARBA00047884"/>
    </source>
</evidence>
<keyword evidence="5" id="KW-0560">Oxidoreductase</keyword>
<evidence type="ECO:0000256" key="1">
    <source>
        <dbReference type="ARBA" id="ARBA00001974"/>
    </source>
</evidence>
<dbReference type="AlphaFoldDB" id="A0A1H7N9J7"/>
<dbReference type="InterPro" id="IPR036188">
    <property type="entry name" value="FAD/NAD-bd_sf"/>
</dbReference>
<dbReference type="SUPFAM" id="SSF51905">
    <property type="entry name" value="FAD/NAD(P)-binding domain"/>
    <property type="match status" value="1"/>
</dbReference>
<keyword evidence="4" id="KW-0274">FAD</keyword>
<keyword evidence="9" id="KW-1185">Reference proteome</keyword>
<dbReference type="EMBL" id="FOAA01000011">
    <property type="protein sequence ID" value="SEL19971.1"/>
    <property type="molecule type" value="Genomic_DNA"/>
</dbReference>
<reference evidence="9" key="1">
    <citation type="submission" date="2016-10" db="EMBL/GenBank/DDBJ databases">
        <authorList>
            <person name="Varghese N."/>
            <person name="Submissions S."/>
        </authorList>
    </citation>
    <scope>NUCLEOTIDE SEQUENCE [LARGE SCALE GENOMIC DNA]</scope>
    <source>
        <strain evidence="9">DSM 241</strain>
    </source>
</reference>
<name>A0A1H7N9J7_9GAMM</name>
<dbReference type="NCBIfam" id="NF001933">
    <property type="entry name" value="PRK00711.1"/>
    <property type="match status" value="1"/>
</dbReference>
<comment type="similarity">
    <text evidence="2">Belongs to the DadA oxidoreductase family.</text>
</comment>
<dbReference type="OrthoDB" id="9805337at2"/>
<proteinExistence type="inferred from homology"/>
<dbReference type="RefSeq" id="WP_090254060.1">
    <property type="nucleotide sequence ID" value="NZ_FOAA01000011.1"/>
</dbReference>
<evidence type="ECO:0000256" key="2">
    <source>
        <dbReference type="ARBA" id="ARBA00009410"/>
    </source>
</evidence>
<accession>A0A1H7N9J7</accession>
<comment type="catalytic activity">
    <reaction evidence="6">
        <text>a D-alpha-amino acid + A + H2O = a 2-oxocarboxylate + AH2 + NH4(+)</text>
        <dbReference type="Rhea" id="RHEA:18125"/>
        <dbReference type="ChEBI" id="CHEBI:13193"/>
        <dbReference type="ChEBI" id="CHEBI:15377"/>
        <dbReference type="ChEBI" id="CHEBI:17499"/>
        <dbReference type="ChEBI" id="CHEBI:28938"/>
        <dbReference type="ChEBI" id="CHEBI:35179"/>
        <dbReference type="ChEBI" id="CHEBI:59871"/>
    </reaction>
</comment>
<evidence type="ECO:0000313" key="9">
    <source>
        <dbReference type="Proteomes" id="UP000199256"/>
    </source>
</evidence>
<dbReference type="GO" id="GO:0055130">
    <property type="term" value="P:D-alanine catabolic process"/>
    <property type="evidence" value="ECO:0007669"/>
    <property type="project" value="TreeGrafter"/>
</dbReference>
<evidence type="ECO:0000256" key="5">
    <source>
        <dbReference type="ARBA" id="ARBA00023002"/>
    </source>
</evidence>
<dbReference type="SUPFAM" id="SSF54373">
    <property type="entry name" value="FAD-linked reductases, C-terminal domain"/>
    <property type="match status" value="1"/>
</dbReference>
<protein>
    <submittedName>
        <fullName evidence="8">D-amino-acid dehydrogenase</fullName>
    </submittedName>
</protein>
<dbReference type="STRING" id="1396821.SAMN05444515_11151"/>
<dbReference type="Proteomes" id="UP000199256">
    <property type="component" value="Unassembled WGS sequence"/>
</dbReference>
<feature type="domain" description="FAD dependent oxidoreductase" evidence="7">
    <location>
        <begin position="2"/>
        <end position="398"/>
    </location>
</feature>
<comment type="cofactor">
    <cofactor evidence="1">
        <name>FAD</name>
        <dbReference type="ChEBI" id="CHEBI:57692"/>
    </cofactor>
</comment>
<gene>
    <name evidence="8" type="ORF">SAMN05444515_11151</name>
</gene>
<dbReference type="Gene3D" id="3.30.9.10">
    <property type="entry name" value="D-Amino Acid Oxidase, subunit A, domain 2"/>
    <property type="match status" value="1"/>
</dbReference>
<dbReference type="GO" id="GO:0008718">
    <property type="term" value="F:D-amino-acid dehydrogenase activity"/>
    <property type="evidence" value="ECO:0007669"/>
    <property type="project" value="TreeGrafter"/>
</dbReference>
<evidence type="ECO:0000259" key="7">
    <source>
        <dbReference type="Pfam" id="PF01266"/>
    </source>
</evidence>
<dbReference type="PANTHER" id="PTHR13847">
    <property type="entry name" value="SARCOSINE DEHYDROGENASE-RELATED"/>
    <property type="match status" value="1"/>
</dbReference>
<keyword evidence="3" id="KW-0285">Flavoprotein</keyword>
<evidence type="ECO:0000256" key="4">
    <source>
        <dbReference type="ARBA" id="ARBA00022827"/>
    </source>
</evidence>
<dbReference type="Gene3D" id="3.50.50.60">
    <property type="entry name" value="FAD/NAD(P)-binding domain"/>
    <property type="match status" value="2"/>
</dbReference>
<dbReference type="Pfam" id="PF01266">
    <property type="entry name" value="DAO"/>
    <property type="match status" value="1"/>
</dbReference>
<dbReference type="InterPro" id="IPR006076">
    <property type="entry name" value="FAD-dep_OxRdtase"/>
</dbReference>